<accession>A0ABS7CUA5</accession>
<keyword evidence="1" id="KW-0732">Signal</keyword>
<reference evidence="3 4" key="1">
    <citation type="journal article" date="2016" name="Int. J. Syst. Evol. Microbiol.">
        <title>Pontibacter aydingkolensis sp. nov., isolated from soil of a salt lake.</title>
        <authorList>
            <person name="Osman G."/>
            <person name="Zhang T."/>
            <person name="Lou K."/>
            <person name="Gao Y."/>
            <person name="Chang W."/>
            <person name="Lin Q."/>
            <person name="Yang H.M."/>
            <person name="Huo X.D."/>
            <person name="Wang N."/>
        </authorList>
    </citation>
    <scope>NUCLEOTIDE SEQUENCE [LARGE SCALE GENOMIC DNA]</scope>
    <source>
        <strain evidence="3 4">KACC 19255</strain>
    </source>
</reference>
<feature type="chain" id="PRO_5047134018" evidence="1">
    <location>
        <begin position="24"/>
        <end position="298"/>
    </location>
</feature>
<gene>
    <name evidence="3" type="ORF">K0O23_10070</name>
</gene>
<name>A0ABS7CUA5_9BACT</name>
<proteinExistence type="predicted"/>
<protein>
    <submittedName>
        <fullName evidence="3">PorT family protein</fullName>
    </submittedName>
</protein>
<feature type="signal peptide" evidence="1">
    <location>
        <begin position="1"/>
        <end position="23"/>
    </location>
</feature>
<keyword evidence="4" id="KW-1185">Reference proteome</keyword>
<feature type="domain" description="Outer membrane protein beta-barrel" evidence="2">
    <location>
        <begin position="27"/>
        <end position="246"/>
    </location>
</feature>
<dbReference type="Pfam" id="PF13568">
    <property type="entry name" value="OMP_b-brl_2"/>
    <property type="match status" value="1"/>
</dbReference>
<sequence length="298" mass="32580">MKTILTRLFALAFLYITYTSATAQTIEVGKLRVGVRGGLSAANLLFVEAPNKFAGDCPDGTTNCISYSDSEFYTFDYTGDLGNTRLGLVAGLYAERILNEKLTVEAGINYEQKGLNLLYTSYSEKQQGSNMTENWKYYKRDIRNDYLVLPLVVKYKLDPGSRFYITGGVYTAFLVNAAGIAADSSSARATTSWGQSGNTSSFKQTVTTEWTSKFDAGVVGGGGMSWPLGNNLTLSADARLNFGLLKVDAKYNNRYEERQMSTPSGGGRVIISESFYRGLSSQSRNISLALTAGISRNF</sequence>
<organism evidence="3 4">
    <name type="scientific">Pontibacter aydingkolensis</name>
    <dbReference type="NCBI Taxonomy" id="1911536"/>
    <lineage>
        <taxon>Bacteria</taxon>
        <taxon>Pseudomonadati</taxon>
        <taxon>Bacteroidota</taxon>
        <taxon>Cytophagia</taxon>
        <taxon>Cytophagales</taxon>
        <taxon>Hymenobacteraceae</taxon>
        <taxon>Pontibacter</taxon>
    </lineage>
</organism>
<evidence type="ECO:0000313" key="3">
    <source>
        <dbReference type="EMBL" id="MBW7467417.1"/>
    </source>
</evidence>
<evidence type="ECO:0000256" key="1">
    <source>
        <dbReference type="SAM" id="SignalP"/>
    </source>
</evidence>
<dbReference type="RefSeq" id="WP_219877302.1">
    <property type="nucleotide sequence ID" value="NZ_JAHYXK010000007.1"/>
</dbReference>
<comment type="caution">
    <text evidence="3">The sequence shown here is derived from an EMBL/GenBank/DDBJ whole genome shotgun (WGS) entry which is preliminary data.</text>
</comment>
<dbReference type="EMBL" id="JAHYXK010000007">
    <property type="protein sequence ID" value="MBW7467417.1"/>
    <property type="molecule type" value="Genomic_DNA"/>
</dbReference>
<dbReference type="Proteomes" id="UP000813018">
    <property type="component" value="Unassembled WGS sequence"/>
</dbReference>
<evidence type="ECO:0000313" key="4">
    <source>
        <dbReference type="Proteomes" id="UP000813018"/>
    </source>
</evidence>
<dbReference type="InterPro" id="IPR025665">
    <property type="entry name" value="Beta-barrel_OMP_2"/>
</dbReference>
<evidence type="ECO:0000259" key="2">
    <source>
        <dbReference type="Pfam" id="PF13568"/>
    </source>
</evidence>